<dbReference type="Gene3D" id="2.180.10.10">
    <property type="entry name" value="RHS repeat-associated core"/>
    <property type="match status" value="1"/>
</dbReference>
<keyword evidence="1" id="KW-0732">Signal</keyword>
<feature type="signal peptide" evidence="1">
    <location>
        <begin position="1"/>
        <end position="20"/>
    </location>
</feature>
<feature type="chain" id="PRO_5003187233" evidence="1">
    <location>
        <begin position="21"/>
        <end position="1075"/>
    </location>
</feature>
<dbReference type="RefSeq" id="WP_013452696.1">
    <property type="nucleotide sequence ID" value="NC_014759.1"/>
</dbReference>
<dbReference type="AlphaFoldDB" id="E4TPY8"/>
<dbReference type="EMBL" id="CP002349">
    <property type="protein sequence ID" value="ADR20545.1"/>
    <property type="molecule type" value="Genomic_DNA"/>
</dbReference>
<gene>
    <name evidence="2" type="ordered locus">Ftrac_0541</name>
</gene>
<keyword evidence="3" id="KW-1185">Reference proteome</keyword>
<sequence>MKYKYLVFTLLFNLPSFLQAQSADPNITPPTPEAMSFHRSGVSNINNYSGSADISIDIFNFEVKDLSLPIKLSYVANNGVKVQERASWVGLGWALSAGGAVSREIRNRPDDFQEGYYLKPDIPALSIQNKPYFDDIYYGLIDGEPDLFRYSAPGISGSFMIYKDHHDPSILHIPYSDNKIEFTHSTNGFHRFTEFTVINPEGIRYKFSAMEEMISTSLSGTSPDNRYKVSSWYLTQITNHDSTAYINIEYADEDGNPYDVGTNSIVDIFSETRTNSQSEALELIAVNRTKVRQLKPIRIYDSRGYEVNLIQSSIDRCDFKNTKFLDKIEIDYNGQRVKSYDFDYSYFTENGTVPISDPCSYVPYSINSQPLDDGNHKWRLKLDKVTKIGSDGVKEMNPHQFEYEESKYLPSRYSKARDHWGYYNGAVNNTTLEPVQYIDLTGYLSHSSKPFVKYGSADRDSNFEFGKAGILTKITYPTGGYTELEYEANTCSNPEIESDKVSQNRAFTLDAPNEITTSITIDLIERPFTELVVTALSYFPTEQCNVFIDFENVSTGQTKRIDFSAINNILLHPGTYDVTISPTDINDPNGGSCFDDVVQLFFTWENQVETLEKEVGGGRVASLVNCSDSIDCVTRSYSYLRTDGSSSGYLVSIPTYGFAFLSDHFGSSYPATWVRTYSSNEPTLTTLGGNVGYSEVTESINQAENGKIVTSYASPEFLKDVKFGAFHLTNTGERIDVWPGSPHTTRDYLRGKIFNRNIFKYDSSLLKKDSSFFMGTYQESSGYVRDPIFIMYQNDGQQSNSIPGVRVYGNCQEGACPLSINLYSIYSGRGYVYQQMQKKIEDGIESEITTTYNWNPDHQVIDSEEVEYPDGTTRKKEFFYNFSDTNEAQGILSASDYDTLQEMYQQRNIIVPYYKKVSNISENEILNRQLFRYNSNYRLDEVLTSKGTSPFEVSLKYLSYDPNGLPTSYVAKDGRVHSFGWSNYQVTLSGVAESAFPIDFSMSMLNDPNSMEGVYDVKLYEYDTLGRIKKIIDANGRDTSYDYDEFGNLIMVKDADENILKKVTYKYKSEEGDSN</sequence>
<dbReference type="InterPro" id="IPR006530">
    <property type="entry name" value="YD"/>
</dbReference>
<evidence type="ECO:0000256" key="1">
    <source>
        <dbReference type="SAM" id="SignalP"/>
    </source>
</evidence>
<dbReference type="NCBIfam" id="TIGR01643">
    <property type="entry name" value="YD_repeat_2x"/>
    <property type="match status" value="1"/>
</dbReference>
<dbReference type="InterPro" id="IPR031325">
    <property type="entry name" value="RHS_repeat"/>
</dbReference>
<dbReference type="OrthoDB" id="9814627at2"/>
<evidence type="ECO:0000313" key="2">
    <source>
        <dbReference type="EMBL" id="ADR20545.1"/>
    </source>
</evidence>
<dbReference type="eggNOG" id="COG3209">
    <property type="taxonomic scope" value="Bacteria"/>
</dbReference>
<dbReference type="Pfam" id="PF05593">
    <property type="entry name" value="RHS_repeat"/>
    <property type="match status" value="1"/>
</dbReference>
<accession>E4TPY8</accession>
<dbReference type="KEGG" id="mtt:Ftrac_0541"/>
<protein>
    <submittedName>
        <fullName evidence="2">YD repeat protein</fullName>
    </submittedName>
</protein>
<name>E4TPY8_MARTH</name>
<reference evidence="2 3" key="1">
    <citation type="journal article" date="2011" name="Stand. Genomic Sci.">
        <title>Complete genome sequence of Marivirga tractuosa type strain (H-43).</title>
        <authorList>
            <person name="Pagani I."/>
            <person name="Chertkov O."/>
            <person name="Lapidus A."/>
            <person name="Lucas S."/>
            <person name="Del Rio T.G."/>
            <person name="Tice H."/>
            <person name="Copeland A."/>
            <person name="Cheng J.F."/>
            <person name="Nolan M."/>
            <person name="Saunders E."/>
            <person name="Pitluck S."/>
            <person name="Held B."/>
            <person name="Goodwin L."/>
            <person name="Liolios K."/>
            <person name="Ovchinikova G."/>
            <person name="Ivanova N."/>
            <person name="Mavromatis K."/>
            <person name="Pati A."/>
            <person name="Chen A."/>
            <person name="Palaniappan K."/>
            <person name="Land M."/>
            <person name="Hauser L."/>
            <person name="Jeffries C.D."/>
            <person name="Detter J.C."/>
            <person name="Han C."/>
            <person name="Tapia R."/>
            <person name="Ngatchou-Djao O.D."/>
            <person name="Rohde M."/>
            <person name="Goker M."/>
            <person name="Spring S."/>
            <person name="Sikorski J."/>
            <person name="Woyke T."/>
            <person name="Bristow J."/>
            <person name="Eisen J.A."/>
            <person name="Markowitz V."/>
            <person name="Hugenholtz P."/>
            <person name="Klenk H.P."/>
            <person name="Kyrpides N.C."/>
        </authorList>
    </citation>
    <scope>NUCLEOTIDE SEQUENCE [LARGE SCALE GENOMIC DNA]</scope>
    <source>
        <strain evidence="3">ATCC 23168 / DSM 4126 / NBRC 15989 / NCIMB 1408 / VKM B-1430 / H-43</strain>
    </source>
</reference>
<proteinExistence type="predicted"/>
<dbReference type="HOGENOM" id="CLU_006833_0_0_10"/>
<dbReference type="Proteomes" id="UP000008720">
    <property type="component" value="Chromosome"/>
</dbReference>
<dbReference type="STRING" id="643867.Ftrac_0541"/>
<evidence type="ECO:0000313" key="3">
    <source>
        <dbReference type="Proteomes" id="UP000008720"/>
    </source>
</evidence>
<organism evidence="2 3">
    <name type="scientific">Marivirga tractuosa (strain ATCC 23168 / DSM 4126 / NBRC 15989 / NCIMB 1408 / VKM B-1430 / H-43)</name>
    <name type="common">Microscilla tractuosa</name>
    <name type="synonym">Flexibacter tractuosus</name>
    <dbReference type="NCBI Taxonomy" id="643867"/>
    <lineage>
        <taxon>Bacteria</taxon>
        <taxon>Pseudomonadati</taxon>
        <taxon>Bacteroidota</taxon>
        <taxon>Cytophagia</taxon>
        <taxon>Cytophagales</taxon>
        <taxon>Marivirgaceae</taxon>
        <taxon>Marivirga</taxon>
    </lineage>
</organism>